<evidence type="ECO:0000256" key="1">
    <source>
        <dbReference type="ARBA" id="ARBA00002380"/>
    </source>
</evidence>
<dbReference type="PANTHER" id="PTHR43778:SF2">
    <property type="entry name" value="PYRUVATE CARBOXYLASE, MITOCHONDRIAL"/>
    <property type="match status" value="1"/>
</dbReference>
<dbReference type="SUPFAM" id="SSF51230">
    <property type="entry name" value="Single hybrid motif"/>
    <property type="match status" value="1"/>
</dbReference>
<comment type="function">
    <text evidence="1">Pyruvate carboxylase catalyzes a 2-step reaction, involving the ATP-dependent carboxylation of the covalently attached biotin in the first step and the transfer of the carboxyl group to pyruvate in the second.</text>
</comment>
<dbReference type="GO" id="GO:0006094">
    <property type="term" value="P:gluconeogenesis"/>
    <property type="evidence" value="ECO:0007669"/>
    <property type="project" value="TreeGrafter"/>
</dbReference>
<dbReference type="Gene3D" id="1.10.472.90">
    <property type="entry name" value="Conserved carboxylase domain"/>
    <property type="match status" value="1"/>
</dbReference>
<comment type="catalytic activity">
    <reaction evidence="3">
        <text>hydrogencarbonate + pyruvate + ATP = oxaloacetate + ADP + phosphate + H(+)</text>
        <dbReference type="Rhea" id="RHEA:20844"/>
        <dbReference type="ChEBI" id="CHEBI:15361"/>
        <dbReference type="ChEBI" id="CHEBI:15378"/>
        <dbReference type="ChEBI" id="CHEBI:16452"/>
        <dbReference type="ChEBI" id="CHEBI:17544"/>
        <dbReference type="ChEBI" id="CHEBI:30616"/>
        <dbReference type="ChEBI" id="CHEBI:43474"/>
        <dbReference type="ChEBI" id="CHEBI:456216"/>
        <dbReference type="EC" id="6.4.1.1"/>
    </reaction>
</comment>
<evidence type="ECO:0000259" key="4">
    <source>
        <dbReference type="PROSITE" id="PS50968"/>
    </source>
</evidence>
<dbReference type="InterPro" id="IPR011053">
    <property type="entry name" value="Single_hybrid_motif"/>
</dbReference>
<dbReference type="EMBL" id="PQXK01000366">
    <property type="protein sequence ID" value="TGO32009.1"/>
    <property type="molecule type" value="Genomic_DNA"/>
</dbReference>
<dbReference type="PROSITE" id="PS00188">
    <property type="entry name" value="BIOTIN"/>
    <property type="match status" value="1"/>
</dbReference>
<dbReference type="Pfam" id="PF02436">
    <property type="entry name" value="PYC_OADA"/>
    <property type="match status" value="1"/>
</dbReference>
<dbReference type="InterPro" id="IPR003379">
    <property type="entry name" value="Carboxylase_cons_dom"/>
</dbReference>
<accession>A0A4Z1GAC9</accession>
<organism evidence="6 7">
    <name type="scientific">Botrytis hyacinthi</name>
    <dbReference type="NCBI Taxonomy" id="278943"/>
    <lineage>
        <taxon>Eukaryota</taxon>
        <taxon>Fungi</taxon>
        <taxon>Dikarya</taxon>
        <taxon>Ascomycota</taxon>
        <taxon>Pezizomycotina</taxon>
        <taxon>Leotiomycetes</taxon>
        <taxon>Helotiales</taxon>
        <taxon>Sclerotiniaceae</taxon>
        <taxon>Botrytis</taxon>
    </lineage>
</organism>
<dbReference type="Gene3D" id="3.20.20.70">
    <property type="entry name" value="Aldolase class I"/>
    <property type="match status" value="1"/>
</dbReference>
<dbReference type="InterPro" id="IPR013785">
    <property type="entry name" value="Aldolase_TIM"/>
</dbReference>
<sequence>MLNPAKKYNLEYYLSLAEKLVALKIHILGVKDMAGVLRPRAATLLIGALRKKYPDLPIHVHTHDSAGTGVASMVACAQAGADAVDTATDSLSGMTSQPSVGAVLASLEGSELDPGLNVHHVRAIDTYWSQLRLMYSPFEAGLHGPDPDVYDHEIPGGQLTNMMFQASQLGLGAQWAETKKAYEQANDLLGDIVKVTPTSKVVGDLAQFMVSNKLDFDAVQARASELDFPGSVLEFFEGLMGQPYGGFPEPLRTNALRGRRKLDKRPGLTLEPLDLAQIKKDIHAKWGSVTECDVSSYAMYPKVYDEYRKFVQKYGDLSVLPTRYFLSRPEIGEEFHVELEKGKVLILKLLAVGPLSDTTGQREVFYEMNGEVRQVTVDDNKAAVENTSRPKADPGDSSQVGAPMSGVVVELRVKDGGEVKKGDPLAVLSAMKMEMVISAPHAGKVSSMQIKEGDSVGGSDLICKIVKAGE</sequence>
<dbReference type="FunFam" id="2.40.50.100:FF:000003">
    <property type="entry name" value="Acetyl-CoA carboxylase biotin carboxyl carrier protein"/>
    <property type="match status" value="1"/>
</dbReference>
<dbReference type="Proteomes" id="UP000297814">
    <property type="component" value="Unassembled WGS sequence"/>
</dbReference>
<reference evidence="6 7" key="1">
    <citation type="submission" date="2017-12" db="EMBL/GenBank/DDBJ databases">
        <title>Comparative genomics of Botrytis spp.</title>
        <authorList>
            <person name="Valero-Jimenez C.A."/>
            <person name="Tapia P."/>
            <person name="Veloso J."/>
            <person name="Silva-Moreno E."/>
            <person name="Staats M."/>
            <person name="Valdes J.H."/>
            <person name="Van Kan J.A.L."/>
        </authorList>
    </citation>
    <scope>NUCLEOTIDE SEQUENCE [LARGE SCALE GENOMIC DNA]</scope>
    <source>
        <strain evidence="6 7">Bh0001</strain>
    </source>
</reference>
<evidence type="ECO:0000313" key="7">
    <source>
        <dbReference type="Proteomes" id="UP000297814"/>
    </source>
</evidence>
<name>A0A4Z1GAC9_9HELO</name>
<dbReference type="InterPro" id="IPR001882">
    <property type="entry name" value="Biotin_BS"/>
</dbReference>
<dbReference type="SUPFAM" id="SSF51569">
    <property type="entry name" value="Aldolase"/>
    <property type="match status" value="1"/>
</dbReference>
<keyword evidence="7" id="KW-1185">Reference proteome</keyword>
<dbReference type="AlphaFoldDB" id="A0A4Z1GAC9"/>
<dbReference type="Pfam" id="PF00682">
    <property type="entry name" value="HMGL-like"/>
    <property type="match status" value="1"/>
</dbReference>
<evidence type="ECO:0008006" key="8">
    <source>
        <dbReference type="Google" id="ProtNLM"/>
    </source>
</evidence>
<dbReference type="FunFam" id="3.10.600.10:FF:000002">
    <property type="entry name" value="Pyruvate carboxylase"/>
    <property type="match status" value="1"/>
</dbReference>
<dbReference type="Pfam" id="PF00364">
    <property type="entry name" value="Biotin_lipoyl"/>
    <property type="match status" value="1"/>
</dbReference>
<dbReference type="GO" id="GO:0004736">
    <property type="term" value="F:pyruvate carboxylase activity"/>
    <property type="evidence" value="ECO:0007669"/>
    <property type="project" value="UniProtKB-EC"/>
</dbReference>
<feature type="domain" description="Lipoyl-binding" evidence="4">
    <location>
        <begin position="391"/>
        <end position="466"/>
    </location>
</feature>
<dbReference type="PROSITE" id="PS50991">
    <property type="entry name" value="PYR_CT"/>
    <property type="match status" value="1"/>
</dbReference>
<dbReference type="InterPro" id="IPR000891">
    <property type="entry name" value="PYR_CT"/>
</dbReference>
<dbReference type="CDD" id="cd06850">
    <property type="entry name" value="biotinyl_domain"/>
    <property type="match status" value="1"/>
</dbReference>
<evidence type="ECO:0000256" key="2">
    <source>
        <dbReference type="ARBA" id="ARBA00023267"/>
    </source>
</evidence>
<evidence type="ECO:0000259" key="5">
    <source>
        <dbReference type="PROSITE" id="PS50991"/>
    </source>
</evidence>
<dbReference type="GO" id="GO:0005737">
    <property type="term" value="C:cytoplasm"/>
    <property type="evidence" value="ECO:0007669"/>
    <property type="project" value="TreeGrafter"/>
</dbReference>
<dbReference type="Gene3D" id="3.10.600.10">
    <property type="entry name" value="pyruvate carboxylase f1077a mutant domain"/>
    <property type="match status" value="1"/>
</dbReference>
<gene>
    <name evidence="6" type="ORF">BHYA_0366g00010</name>
</gene>
<dbReference type="InterPro" id="IPR055268">
    <property type="entry name" value="PCB-like"/>
</dbReference>
<protein>
    <recommendedName>
        <fullName evidence="8">Pyruvate carboxylase</fullName>
    </recommendedName>
</protein>
<dbReference type="PANTHER" id="PTHR43778">
    <property type="entry name" value="PYRUVATE CARBOXYLASE"/>
    <property type="match status" value="1"/>
</dbReference>
<proteinExistence type="predicted"/>
<evidence type="ECO:0000313" key="6">
    <source>
        <dbReference type="EMBL" id="TGO32009.1"/>
    </source>
</evidence>
<dbReference type="PROSITE" id="PS50968">
    <property type="entry name" value="BIOTINYL_LIPOYL"/>
    <property type="match status" value="1"/>
</dbReference>
<feature type="domain" description="Pyruvate carboxyltransferase" evidence="5">
    <location>
        <begin position="1"/>
        <end position="122"/>
    </location>
</feature>
<dbReference type="Gene3D" id="2.40.50.100">
    <property type="match status" value="1"/>
</dbReference>
<keyword evidence="2" id="KW-0092">Biotin</keyword>
<dbReference type="SUPFAM" id="SSF89000">
    <property type="entry name" value="post-HMGL domain-like"/>
    <property type="match status" value="1"/>
</dbReference>
<comment type="caution">
    <text evidence="6">The sequence shown here is derived from an EMBL/GenBank/DDBJ whole genome shotgun (WGS) entry which is preliminary data.</text>
</comment>
<dbReference type="InterPro" id="IPR000089">
    <property type="entry name" value="Biotin_lipoyl"/>
</dbReference>
<evidence type="ECO:0000256" key="3">
    <source>
        <dbReference type="ARBA" id="ARBA00049382"/>
    </source>
</evidence>